<comment type="caution">
    <text evidence="5">The sequence shown here is derived from an EMBL/GenBank/DDBJ whole genome shotgun (WGS) entry which is preliminary data.</text>
</comment>
<dbReference type="Proteomes" id="UP001199919">
    <property type="component" value="Unassembled WGS sequence"/>
</dbReference>
<dbReference type="PANTHER" id="PTHR30349:SF64">
    <property type="entry name" value="PROPHAGE INTEGRASE INTD-RELATED"/>
    <property type="match status" value="1"/>
</dbReference>
<dbReference type="InterPro" id="IPR011010">
    <property type="entry name" value="DNA_brk_join_enz"/>
</dbReference>
<evidence type="ECO:0000256" key="3">
    <source>
        <dbReference type="ARBA" id="ARBA00023172"/>
    </source>
</evidence>
<dbReference type="PANTHER" id="PTHR30349">
    <property type="entry name" value="PHAGE INTEGRASE-RELATED"/>
    <property type="match status" value="1"/>
</dbReference>
<keyword evidence="6" id="KW-1185">Reference proteome</keyword>
<dbReference type="PROSITE" id="PS51898">
    <property type="entry name" value="TYR_RECOMBINASE"/>
    <property type="match status" value="1"/>
</dbReference>
<evidence type="ECO:0000259" key="4">
    <source>
        <dbReference type="PROSITE" id="PS51898"/>
    </source>
</evidence>
<dbReference type="Gene3D" id="1.10.443.10">
    <property type="entry name" value="Intergrase catalytic core"/>
    <property type="match status" value="1"/>
</dbReference>
<organism evidence="5 6">
    <name type="scientific">Mucilaginibacter roseus</name>
    <dbReference type="NCBI Taxonomy" id="1528868"/>
    <lineage>
        <taxon>Bacteria</taxon>
        <taxon>Pseudomonadati</taxon>
        <taxon>Bacteroidota</taxon>
        <taxon>Sphingobacteriia</taxon>
        <taxon>Sphingobacteriales</taxon>
        <taxon>Sphingobacteriaceae</taxon>
        <taxon>Mucilaginibacter</taxon>
    </lineage>
</organism>
<dbReference type="SUPFAM" id="SSF56349">
    <property type="entry name" value="DNA breaking-rejoining enzymes"/>
    <property type="match status" value="1"/>
</dbReference>
<keyword evidence="2" id="KW-0238">DNA-binding</keyword>
<evidence type="ECO:0000313" key="6">
    <source>
        <dbReference type="Proteomes" id="UP001199919"/>
    </source>
</evidence>
<dbReference type="RefSeq" id="WP_232178465.1">
    <property type="nucleotide sequence ID" value="NZ_JAJPWV010000004.1"/>
</dbReference>
<keyword evidence="3" id="KW-0233">DNA recombination</keyword>
<dbReference type="InterPro" id="IPR050090">
    <property type="entry name" value="Tyrosine_recombinase_XerCD"/>
</dbReference>
<gene>
    <name evidence="5" type="ORF">LT679_15255</name>
</gene>
<dbReference type="InterPro" id="IPR013762">
    <property type="entry name" value="Integrase-like_cat_sf"/>
</dbReference>
<evidence type="ECO:0000256" key="1">
    <source>
        <dbReference type="ARBA" id="ARBA00008857"/>
    </source>
</evidence>
<dbReference type="EMBL" id="JAJPWV010000004">
    <property type="protein sequence ID" value="MCD8741971.1"/>
    <property type="molecule type" value="Genomic_DNA"/>
</dbReference>
<dbReference type="Pfam" id="PF13102">
    <property type="entry name" value="Phage_int_SAM_5"/>
    <property type="match status" value="1"/>
</dbReference>
<dbReference type="Pfam" id="PF00589">
    <property type="entry name" value="Phage_integrase"/>
    <property type="match status" value="1"/>
</dbReference>
<evidence type="ECO:0000256" key="2">
    <source>
        <dbReference type="ARBA" id="ARBA00023125"/>
    </source>
</evidence>
<name>A0ABS8U4E6_9SPHI</name>
<dbReference type="InterPro" id="IPR002104">
    <property type="entry name" value="Integrase_catalytic"/>
</dbReference>
<dbReference type="CDD" id="cd01185">
    <property type="entry name" value="INTN1_C_like"/>
    <property type="match status" value="1"/>
</dbReference>
<evidence type="ECO:0000313" key="5">
    <source>
        <dbReference type="EMBL" id="MCD8741971.1"/>
    </source>
</evidence>
<dbReference type="InterPro" id="IPR010998">
    <property type="entry name" value="Integrase_recombinase_N"/>
</dbReference>
<accession>A0ABS8U4E6</accession>
<dbReference type="InterPro" id="IPR025269">
    <property type="entry name" value="SAM-like_dom"/>
</dbReference>
<reference evidence="5 6" key="1">
    <citation type="submission" date="2021-12" db="EMBL/GenBank/DDBJ databases">
        <title>Mucilaginibacter roseus genome.</title>
        <authorList>
            <person name="Ferreira J.R."/>
            <person name="Newman J.D."/>
        </authorList>
    </citation>
    <scope>NUCLEOTIDE SEQUENCE [LARGE SCALE GENOMIC DNA]</scope>
    <source>
        <strain evidence="5 6">LMG 28454</strain>
    </source>
</reference>
<sequence length="369" mass="43819">MKVTIRKKPLTKGRHRLVLDYYPPIVNPTTNKKTRQENLKLFVYDQPSCPAERTHNRKTIELSNTICATRQLDLQAQLHGLTPNFRKQQSFVAYFRKLADRQRGMNRHNWDSSVRYFQLFAENDITFADLDHALCENFKWFLRDEPKLRESRRGIGHNSALSYFNKFRTVLKQAWREKLISEDLHDLCPGLKEIEAEIEFLTMHELQQLLRTPIDNELYKRTVLLGILTGLRFCDIQNLTWDQVRGELDNYYLQFRQRKTYKPQHIYISNQAFDLLGERMNPDVLVYPKLNYNTARDFLKEWPRLAGINKHLTFSCLRHTYATLQLDLGTDIYTISKLLGHRHLKTTQRYTRVMDKAKKDASNRIVLDL</sequence>
<dbReference type="Gene3D" id="1.10.150.130">
    <property type="match status" value="1"/>
</dbReference>
<feature type="domain" description="Tyr recombinase" evidence="4">
    <location>
        <begin position="196"/>
        <end position="363"/>
    </location>
</feature>
<comment type="similarity">
    <text evidence="1">Belongs to the 'phage' integrase family.</text>
</comment>
<protein>
    <submittedName>
        <fullName evidence="5">Site-specific integrase</fullName>
    </submittedName>
</protein>
<proteinExistence type="inferred from homology"/>